<proteinExistence type="predicted"/>
<dbReference type="EMBL" id="MN740818">
    <property type="protein sequence ID" value="QHU13343.1"/>
    <property type="molecule type" value="Genomic_DNA"/>
</dbReference>
<evidence type="ECO:0000256" key="1">
    <source>
        <dbReference type="SAM" id="Phobius"/>
    </source>
</evidence>
<name>A0A6C0K7C8_9ZZZZ</name>
<reference evidence="2" key="1">
    <citation type="journal article" date="2020" name="Nature">
        <title>Giant virus diversity and host interactions through global metagenomics.</title>
        <authorList>
            <person name="Schulz F."/>
            <person name="Roux S."/>
            <person name="Paez-Espino D."/>
            <person name="Jungbluth S."/>
            <person name="Walsh D.A."/>
            <person name="Denef V.J."/>
            <person name="McMahon K.D."/>
            <person name="Konstantinidis K.T."/>
            <person name="Eloe-Fadrosh E.A."/>
            <person name="Kyrpides N.C."/>
            <person name="Woyke T."/>
        </authorList>
    </citation>
    <scope>NUCLEOTIDE SEQUENCE</scope>
    <source>
        <strain evidence="2">GVMAG-S-1101178-127</strain>
    </source>
</reference>
<sequence>MQSAFQTFQRASQTRDEDPDFFQAARFRYYGLKNGPEWMAQETKRINAQKMDPVLDKYRSQYADLDAQSEVQKGYTESIATIRDKQSSLKEGVAGNMDFLRDLLMDKQQKVSAYNRFIDLTSPSSETVAAIAPASPLVAYFAGLPSSFLTALDVFLAILVLFVLVLGLSKSGVAFTSFRVWLASLFTPKPTFPTILPPASPALGPMSR</sequence>
<evidence type="ECO:0000313" key="2">
    <source>
        <dbReference type="EMBL" id="QHU13343.1"/>
    </source>
</evidence>
<feature type="transmembrane region" description="Helical" evidence="1">
    <location>
        <begin position="148"/>
        <end position="169"/>
    </location>
</feature>
<keyword evidence="1" id="KW-0812">Transmembrane</keyword>
<accession>A0A6C0K7C8</accession>
<keyword evidence="1" id="KW-0472">Membrane</keyword>
<dbReference type="AlphaFoldDB" id="A0A6C0K7C8"/>
<organism evidence="2">
    <name type="scientific">viral metagenome</name>
    <dbReference type="NCBI Taxonomy" id="1070528"/>
    <lineage>
        <taxon>unclassified sequences</taxon>
        <taxon>metagenomes</taxon>
        <taxon>organismal metagenomes</taxon>
    </lineage>
</organism>
<keyword evidence="1" id="KW-1133">Transmembrane helix</keyword>
<protein>
    <submittedName>
        <fullName evidence="2">Uncharacterized protein</fullName>
    </submittedName>
</protein>